<evidence type="ECO:0000256" key="1">
    <source>
        <dbReference type="SAM" id="MobiDB-lite"/>
    </source>
</evidence>
<accession>A0ABV6I1G9</accession>
<feature type="compositionally biased region" description="Polar residues" evidence="1">
    <location>
        <begin position="286"/>
        <end position="306"/>
    </location>
</feature>
<feature type="region of interest" description="Disordered" evidence="1">
    <location>
        <begin position="174"/>
        <end position="394"/>
    </location>
</feature>
<proteinExistence type="predicted"/>
<feature type="compositionally biased region" description="Low complexity" evidence="1">
    <location>
        <begin position="324"/>
        <end position="335"/>
    </location>
</feature>
<feature type="compositionally biased region" description="Low complexity" evidence="1">
    <location>
        <begin position="142"/>
        <end position="157"/>
    </location>
</feature>
<feature type="compositionally biased region" description="Basic and acidic residues" evidence="1">
    <location>
        <begin position="119"/>
        <end position="128"/>
    </location>
</feature>
<feature type="compositionally biased region" description="Low complexity" evidence="1">
    <location>
        <begin position="34"/>
        <end position="94"/>
    </location>
</feature>
<feature type="signal peptide" evidence="2">
    <location>
        <begin position="1"/>
        <end position="20"/>
    </location>
</feature>
<sequence length="394" mass="38937">MAGFWTGLVHGTLVCGATLAALSLVFPHGDAKQDAAAPQGQASPPQPREQASSPAAQPQAPAPEAALTPAPSSAVMAAAPSRGPALDGAAAGPDVNDATAAAETERPALQPLPDPIGSDFRRGSDDPPRAPAASPAPPPGEAPRSLAAGPELAPAPAAIPAENPRVLVAPAAPAGIGLPAEPEPLDRPQMETPVTPAQPGRVADAAQDALPRPSRPEPVAATEAAPVPGGANAAEDEATRAEEPAPETALAAQDQEPTADAVSTASADPQRPEVPEAPSDLAALTQPDSAAATSPLDTEAPQQPSVASEDRSAAIDNLQRGGDAPAANHAAAIEARVSAATPSANRAPRPAPDLSIPQAFVAPGTPRMAPPLPQPAGATPPVPDLSDLKPGASR</sequence>
<keyword evidence="2" id="KW-0732">Signal</keyword>
<evidence type="ECO:0000313" key="3">
    <source>
        <dbReference type="EMBL" id="MFC0339325.1"/>
    </source>
</evidence>
<name>A0ABV6I1G9_9RHOB</name>
<keyword evidence="4" id="KW-1185">Reference proteome</keyword>
<gene>
    <name evidence="3" type="ORF">ACFFII_00900</name>
</gene>
<comment type="caution">
    <text evidence="3">The sequence shown here is derived from an EMBL/GenBank/DDBJ whole genome shotgun (WGS) entry which is preliminary data.</text>
</comment>
<organism evidence="3 4">
    <name type="scientific">Paracoccus niistensis</name>
    <dbReference type="NCBI Taxonomy" id="632935"/>
    <lineage>
        <taxon>Bacteria</taxon>
        <taxon>Pseudomonadati</taxon>
        <taxon>Pseudomonadota</taxon>
        <taxon>Alphaproteobacteria</taxon>
        <taxon>Rhodobacterales</taxon>
        <taxon>Paracoccaceae</taxon>
        <taxon>Paracoccus</taxon>
    </lineage>
</organism>
<feature type="chain" id="PRO_5046594492" description="Meckel syndrome type 1 protein" evidence="2">
    <location>
        <begin position="21"/>
        <end position="394"/>
    </location>
</feature>
<evidence type="ECO:0008006" key="5">
    <source>
        <dbReference type="Google" id="ProtNLM"/>
    </source>
</evidence>
<protein>
    <recommendedName>
        <fullName evidence="5">Meckel syndrome type 1 protein</fullName>
    </recommendedName>
</protein>
<feature type="region of interest" description="Disordered" evidence="1">
    <location>
        <begin position="30"/>
        <end position="157"/>
    </location>
</feature>
<dbReference type="EMBL" id="JBHLWE010000002">
    <property type="protein sequence ID" value="MFC0339325.1"/>
    <property type="molecule type" value="Genomic_DNA"/>
</dbReference>
<dbReference type="Proteomes" id="UP001589799">
    <property type="component" value="Unassembled WGS sequence"/>
</dbReference>
<feature type="compositionally biased region" description="Pro residues" evidence="1">
    <location>
        <begin position="368"/>
        <end position="383"/>
    </location>
</feature>
<reference evidence="3 4" key="1">
    <citation type="submission" date="2024-09" db="EMBL/GenBank/DDBJ databases">
        <authorList>
            <person name="Sun Q."/>
            <person name="Mori K."/>
        </authorList>
    </citation>
    <scope>NUCLEOTIDE SEQUENCE [LARGE SCALE GENOMIC DNA]</scope>
    <source>
        <strain evidence="3 4">KCTC 22789</strain>
    </source>
</reference>
<feature type="compositionally biased region" description="Low complexity" evidence="1">
    <location>
        <begin position="217"/>
        <end position="233"/>
    </location>
</feature>
<dbReference type="RefSeq" id="WP_377696996.1">
    <property type="nucleotide sequence ID" value="NZ_JBHLWE010000002.1"/>
</dbReference>
<evidence type="ECO:0000256" key="2">
    <source>
        <dbReference type="SAM" id="SignalP"/>
    </source>
</evidence>
<evidence type="ECO:0000313" key="4">
    <source>
        <dbReference type="Proteomes" id="UP001589799"/>
    </source>
</evidence>